<dbReference type="GeneID" id="14336338"/>
<sequence length="77" mass="8723">MADDRTEGVIVHLVDKHGEGEIEREYDDWEIVDEGWIRCIGPSHGGELDSGHVPVSYYPPERVVSVDVYEKPSRKSV</sequence>
<comment type="caution">
    <text evidence="1">The sequence shown here is derived from an EMBL/GenBank/DDBJ whole genome shotgun (WGS) entry which is preliminary data.</text>
</comment>
<gene>
    <name evidence="1" type="ORF">AMS69_18725</name>
</gene>
<reference evidence="1 2" key="1">
    <citation type="submission" date="2015-08" db="EMBL/GenBank/DDBJ databases">
        <title>Genomes of Isolates from Cabo Rojo, PR.</title>
        <authorList>
            <person name="Sanchez-Nieves R.L."/>
            <person name="Montalvo-Rodriguez R."/>
        </authorList>
    </citation>
    <scope>NUCLEOTIDE SEQUENCE [LARGE SCALE GENOMIC DNA]</scope>
    <source>
        <strain evidence="1 2">SL3</strain>
    </source>
</reference>
<dbReference type="EMBL" id="LIUF01000011">
    <property type="protein sequence ID" value="KOX91413.1"/>
    <property type="molecule type" value="Genomic_DNA"/>
</dbReference>
<name>A0A0N0BMR0_9EURY</name>
<dbReference type="PATRIC" id="fig|1705562.3.peg.49"/>
<proteinExistence type="predicted"/>
<dbReference type="Proteomes" id="UP000037729">
    <property type="component" value="Unassembled WGS sequence"/>
</dbReference>
<dbReference type="OrthoDB" id="345938at2157"/>
<dbReference type="AlphaFoldDB" id="A0A0N0BMR0"/>
<organism evidence="1 2">
    <name type="scientific">Haloarcula rubripromontorii</name>
    <dbReference type="NCBI Taxonomy" id="1705562"/>
    <lineage>
        <taxon>Archaea</taxon>
        <taxon>Methanobacteriati</taxon>
        <taxon>Methanobacteriota</taxon>
        <taxon>Stenosarchaea group</taxon>
        <taxon>Halobacteria</taxon>
        <taxon>Halobacteriales</taxon>
        <taxon>Haloarculaceae</taxon>
        <taxon>Haloarcula</taxon>
    </lineage>
</organism>
<evidence type="ECO:0000313" key="2">
    <source>
        <dbReference type="Proteomes" id="UP000037729"/>
    </source>
</evidence>
<dbReference type="RefSeq" id="WP_006182478.1">
    <property type="nucleotide sequence ID" value="NZ_LIUF01000011.1"/>
</dbReference>
<evidence type="ECO:0000313" key="1">
    <source>
        <dbReference type="EMBL" id="KOX91413.1"/>
    </source>
</evidence>
<protein>
    <submittedName>
        <fullName evidence="1">Uncharacterized protein</fullName>
    </submittedName>
</protein>
<keyword evidence="2" id="KW-1185">Reference proteome</keyword>
<accession>A0A0N0BMR0</accession>